<feature type="binding site" evidence="11">
    <location>
        <position position="160"/>
    </location>
    <ligand>
        <name>Zn(2+)</name>
        <dbReference type="ChEBI" id="CHEBI:29105"/>
        <label>2</label>
    </ligand>
</feature>
<dbReference type="Pfam" id="PF01556">
    <property type="entry name" value="DnaJ_C"/>
    <property type="match status" value="1"/>
</dbReference>
<dbReference type="GO" id="GO:0009408">
    <property type="term" value="P:response to heat"/>
    <property type="evidence" value="ECO:0007669"/>
    <property type="project" value="InterPro"/>
</dbReference>
<feature type="binding site" evidence="11">
    <location>
        <position position="197"/>
    </location>
    <ligand>
        <name>Zn(2+)</name>
        <dbReference type="ChEBI" id="CHEBI:29105"/>
        <label>1</label>
    </ligand>
</feature>
<dbReference type="PROSITE" id="PS00636">
    <property type="entry name" value="DNAJ_1"/>
    <property type="match status" value="1"/>
</dbReference>
<feature type="binding site" evidence="11">
    <location>
        <position position="186"/>
    </location>
    <ligand>
        <name>Zn(2+)</name>
        <dbReference type="ChEBI" id="CHEBI:29105"/>
        <label>2</label>
    </ligand>
</feature>
<reference evidence="15 16" key="1">
    <citation type="submission" date="2018-03" db="EMBL/GenBank/DDBJ databases">
        <title>Genomic Encyclopedia of Archaeal and Bacterial Type Strains, Phase II (KMG-II): from individual species to whole genera.</title>
        <authorList>
            <person name="Goeker M."/>
        </authorList>
    </citation>
    <scope>NUCLEOTIDE SEQUENCE [LARGE SCALE GENOMIC DNA]</scope>
    <source>
        <strain evidence="15 16">ATCC BAA-1496</strain>
    </source>
</reference>
<dbReference type="Pfam" id="PF00226">
    <property type="entry name" value="DnaJ"/>
    <property type="match status" value="1"/>
</dbReference>
<dbReference type="NCBIfam" id="NF008035">
    <property type="entry name" value="PRK10767.1"/>
    <property type="match status" value="1"/>
</dbReference>
<protein>
    <recommendedName>
        <fullName evidence="10 11">Chaperone protein DnaJ</fullName>
    </recommendedName>
</protein>
<keyword evidence="3 11" id="KW-0479">Metal-binding</keyword>
<dbReference type="InterPro" id="IPR036869">
    <property type="entry name" value="J_dom_sf"/>
</dbReference>
<dbReference type="CDD" id="cd10719">
    <property type="entry name" value="DnaJ_zf"/>
    <property type="match status" value="1"/>
</dbReference>
<evidence type="ECO:0000256" key="9">
    <source>
        <dbReference type="ARBA" id="ARBA00061004"/>
    </source>
</evidence>
<dbReference type="PROSITE" id="PS51188">
    <property type="entry name" value="ZF_CR"/>
    <property type="match status" value="1"/>
</dbReference>
<dbReference type="PANTHER" id="PTHR43096">
    <property type="entry name" value="DNAJ HOMOLOG 1, MITOCHONDRIAL-RELATED"/>
    <property type="match status" value="1"/>
</dbReference>
<name>A0A2T0V0M4_9MICO</name>
<dbReference type="InterPro" id="IPR036410">
    <property type="entry name" value="HSP_DnaJ_Cys-rich_dom_sf"/>
</dbReference>
<dbReference type="PANTHER" id="PTHR43096:SF48">
    <property type="entry name" value="CHAPERONE PROTEIN DNAJ"/>
    <property type="match status" value="1"/>
</dbReference>
<evidence type="ECO:0000313" key="16">
    <source>
        <dbReference type="Proteomes" id="UP000237822"/>
    </source>
</evidence>
<dbReference type="GO" id="GO:0008270">
    <property type="term" value="F:zinc ion binding"/>
    <property type="evidence" value="ECO:0007669"/>
    <property type="project" value="UniProtKB-UniRule"/>
</dbReference>
<dbReference type="HAMAP" id="MF_01152">
    <property type="entry name" value="DnaJ"/>
    <property type="match status" value="1"/>
</dbReference>
<evidence type="ECO:0000256" key="7">
    <source>
        <dbReference type="ARBA" id="ARBA00023016"/>
    </source>
</evidence>
<feature type="binding site" evidence="11">
    <location>
        <position position="183"/>
    </location>
    <ligand>
        <name>Zn(2+)</name>
        <dbReference type="ChEBI" id="CHEBI:29105"/>
        <label>2</label>
    </ligand>
</feature>
<evidence type="ECO:0000256" key="1">
    <source>
        <dbReference type="ARBA" id="ARBA00022490"/>
    </source>
</evidence>
<evidence type="ECO:0000256" key="8">
    <source>
        <dbReference type="ARBA" id="ARBA00023186"/>
    </source>
</evidence>
<dbReference type="SMART" id="SM00271">
    <property type="entry name" value="DnaJ"/>
    <property type="match status" value="1"/>
</dbReference>
<dbReference type="FunFam" id="2.60.260.20:FF:000005">
    <property type="entry name" value="Chaperone protein dnaJ 1, mitochondrial"/>
    <property type="match status" value="1"/>
</dbReference>
<dbReference type="AlphaFoldDB" id="A0A2T0V0M4"/>
<dbReference type="InterPro" id="IPR001305">
    <property type="entry name" value="HSP_DnaJ_Cys-rich_dom"/>
</dbReference>
<dbReference type="RefSeq" id="WP_106296002.1">
    <property type="nucleotide sequence ID" value="NZ_PVTI01000001.1"/>
</dbReference>
<sequence length="376" mass="40362">MNDYYADLGVARDATAEDIKKAYRRSARKLHPDVNPGPEAEEEFKRVSQAYDVLSDPEKRRSYDMGADPYAGAAAGFGQGFSFSDIMDAFFGAGAAGAQTRGPRSRQSRGQDALVRLDIDLRDAVFGAEKELTIDTAVGCPTCHGDGMQPGTGTRTCEVCNGQGQVQSVQRSFLGQVMTSRPCVNCQATGQVIEAPCYDCSGDGRVRTRRTMTIRVPAGVDTGTRIQLAGEGEVGPGAGPAGDLYVEVAVRRDPRFQRQGDDLHATLELPMTAAALGATVPFDTFDGERELDVRAGMQSGEQMTLRGLGVTHLRGSGRGDIIVHAMVQTPTKLSGEQEELLRRLATLRGEEKPTGRVANPAQGSVFGKLRDAFKTR</sequence>
<dbReference type="GO" id="GO:0051082">
    <property type="term" value="F:unfolded protein binding"/>
    <property type="evidence" value="ECO:0007669"/>
    <property type="project" value="UniProtKB-UniRule"/>
</dbReference>
<comment type="function">
    <text evidence="11">Participates actively in the response to hyperosmotic and heat shock by preventing the aggregation of stress-denatured proteins and by disaggregating proteins, also in an autonomous, DnaK-independent fashion. Unfolded proteins bind initially to DnaJ; upon interaction with the DnaJ-bound protein, DnaK hydrolyzes its bound ATP, resulting in the formation of a stable complex. GrpE releases ADP from DnaK; ATP binding to DnaK triggers the release of the substrate protein, thus completing the reaction cycle. Several rounds of ATP-dependent interactions between DnaJ, DnaK and GrpE are required for fully efficient folding. Also involved, together with DnaK and GrpE, in the DNA replication of plasmids through activation of initiation proteins.</text>
</comment>
<feature type="binding site" evidence="11">
    <location>
        <position position="143"/>
    </location>
    <ligand>
        <name>Zn(2+)</name>
        <dbReference type="ChEBI" id="CHEBI:29105"/>
        <label>1</label>
    </ligand>
</feature>
<keyword evidence="5 11" id="KW-0863">Zinc-finger</keyword>
<evidence type="ECO:0000256" key="3">
    <source>
        <dbReference type="ARBA" id="ARBA00022723"/>
    </source>
</evidence>
<keyword evidence="4 11" id="KW-0677">Repeat</keyword>
<evidence type="ECO:0000313" key="15">
    <source>
        <dbReference type="EMBL" id="PRY63701.1"/>
    </source>
</evidence>
<evidence type="ECO:0000256" key="12">
    <source>
        <dbReference type="PROSITE-ProRule" id="PRU00546"/>
    </source>
</evidence>
<keyword evidence="2 11" id="KW-0235">DNA replication</keyword>
<organism evidence="15 16">
    <name type="scientific">Knoellia remsis</name>
    <dbReference type="NCBI Taxonomy" id="407159"/>
    <lineage>
        <taxon>Bacteria</taxon>
        <taxon>Bacillati</taxon>
        <taxon>Actinomycetota</taxon>
        <taxon>Actinomycetes</taxon>
        <taxon>Micrococcales</taxon>
        <taxon>Intrasporangiaceae</taxon>
        <taxon>Knoellia</taxon>
    </lineage>
</organism>
<dbReference type="CDD" id="cd10747">
    <property type="entry name" value="DnaJ_C"/>
    <property type="match status" value="1"/>
</dbReference>
<dbReference type="GO" id="GO:0006260">
    <property type="term" value="P:DNA replication"/>
    <property type="evidence" value="ECO:0007669"/>
    <property type="project" value="UniProtKB-KW"/>
</dbReference>
<dbReference type="Proteomes" id="UP000237822">
    <property type="component" value="Unassembled WGS sequence"/>
</dbReference>
<evidence type="ECO:0000259" key="14">
    <source>
        <dbReference type="PROSITE" id="PS51188"/>
    </source>
</evidence>
<keyword evidence="8 11" id="KW-0143">Chaperone</keyword>
<feature type="domain" description="J" evidence="13">
    <location>
        <begin position="3"/>
        <end position="67"/>
    </location>
</feature>
<comment type="caution">
    <text evidence="11">Lacks conserved residue(s) required for the propagation of feature annotation.</text>
</comment>
<dbReference type="Gene3D" id="1.10.287.110">
    <property type="entry name" value="DnaJ domain"/>
    <property type="match status" value="1"/>
</dbReference>
<feature type="zinc finger region" description="CR-type" evidence="12">
    <location>
        <begin position="127"/>
        <end position="209"/>
    </location>
</feature>
<keyword evidence="7 11" id="KW-0346">Stress response</keyword>
<evidence type="ECO:0000259" key="13">
    <source>
        <dbReference type="PROSITE" id="PS50076"/>
    </source>
</evidence>
<accession>A0A2T0V0M4</accession>
<dbReference type="Gene3D" id="2.10.230.10">
    <property type="entry name" value="Heat shock protein DnaJ, cysteine-rich domain"/>
    <property type="match status" value="1"/>
</dbReference>
<evidence type="ECO:0000256" key="6">
    <source>
        <dbReference type="ARBA" id="ARBA00022833"/>
    </source>
</evidence>
<keyword evidence="1 11" id="KW-0963">Cytoplasm</keyword>
<dbReference type="OrthoDB" id="9779889at2"/>
<feature type="domain" description="CR-type" evidence="14">
    <location>
        <begin position="127"/>
        <end position="209"/>
    </location>
</feature>
<dbReference type="InterPro" id="IPR002939">
    <property type="entry name" value="DnaJ_C"/>
</dbReference>
<dbReference type="GO" id="GO:0005737">
    <property type="term" value="C:cytoplasm"/>
    <property type="evidence" value="ECO:0007669"/>
    <property type="project" value="UniProtKB-SubCell"/>
</dbReference>
<dbReference type="SUPFAM" id="SSF46565">
    <property type="entry name" value="Chaperone J-domain"/>
    <property type="match status" value="1"/>
</dbReference>
<evidence type="ECO:0000256" key="10">
    <source>
        <dbReference type="ARBA" id="ARBA00067609"/>
    </source>
</evidence>
<dbReference type="SUPFAM" id="SSF49493">
    <property type="entry name" value="HSP40/DnaJ peptide-binding domain"/>
    <property type="match status" value="2"/>
</dbReference>
<dbReference type="CDD" id="cd06257">
    <property type="entry name" value="DnaJ"/>
    <property type="match status" value="1"/>
</dbReference>
<dbReference type="GO" id="GO:0005524">
    <property type="term" value="F:ATP binding"/>
    <property type="evidence" value="ECO:0007669"/>
    <property type="project" value="InterPro"/>
</dbReference>
<feature type="binding site" evidence="11">
    <location>
        <position position="157"/>
    </location>
    <ligand>
        <name>Zn(2+)</name>
        <dbReference type="ChEBI" id="CHEBI:29105"/>
        <label>2</label>
    </ligand>
</feature>
<gene>
    <name evidence="11" type="primary">dnaJ</name>
    <name evidence="15" type="ORF">BCF74_10199</name>
</gene>
<evidence type="ECO:0000256" key="5">
    <source>
        <dbReference type="ARBA" id="ARBA00022771"/>
    </source>
</evidence>
<dbReference type="GO" id="GO:0031072">
    <property type="term" value="F:heat shock protein binding"/>
    <property type="evidence" value="ECO:0007669"/>
    <property type="project" value="InterPro"/>
</dbReference>
<comment type="domain">
    <text evidence="11">The J domain is necessary and sufficient to stimulate DnaK ATPase activity. Zinc center 1 plays an important role in the autonomous, DnaK-independent chaperone activity of DnaJ. Zinc center 2 is essential for interaction with DnaK and for DnaJ activity.</text>
</comment>
<dbReference type="GO" id="GO:0042026">
    <property type="term" value="P:protein refolding"/>
    <property type="evidence" value="ECO:0007669"/>
    <property type="project" value="TreeGrafter"/>
</dbReference>
<dbReference type="Gene3D" id="2.60.260.20">
    <property type="entry name" value="Urease metallochaperone UreE, N-terminal domain"/>
    <property type="match status" value="2"/>
</dbReference>
<comment type="cofactor">
    <cofactor evidence="11">
        <name>Zn(2+)</name>
        <dbReference type="ChEBI" id="CHEBI:29105"/>
    </cofactor>
    <text evidence="11">Binds 2 Zn(2+) ions per monomer.</text>
</comment>
<dbReference type="InterPro" id="IPR018253">
    <property type="entry name" value="DnaJ_domain_CS"/>
</dbReference>
<comment type="subunit">
    <text evidence="11">Homodimer.</text>
</comment>
<comment type="similarity">
    <text evidence="9 11">Belongs to the DnaJ family.</text>
</comment>
<feature type="binding site" evidence="11">
    <location>
        <position position="200"/>
    </location>
    <ligand>
        <name>Zn(2+)</name>
        <dbReference type="ChEBI" id="CHEBI:29105"/>
        <label>1</label>
    </ligand>
</feature>
<evidence type="ECO:0000256" key="4">
    <source>
        <dbReference type="ARBA" id="ARBA00022737"/>
    </source>
</evidence>
<dbReference type="InterPro" id="IPR012724">
    <property type="entry name" value="DnaJ"/>
</dbReference>
<dbReference type="FunFam" id="2.10.230.10:FF:000002">
    <property type="entry name" value="Molecular chaperone DnaJ"/>
    <property type="match status" value="1"/>
</dbReference>
<proteinExistence type="inferred from homology"/>
<dbReference type="InterPro" id="IPR001623">
    <property type="entry name" value="DnaJ_domain"/>
</dbReference>
<keyword evidence="16" id="KW-1185">Reference proteome</keyword>
<dbReference type="NCBIfam" id="NF010871">
    <property type="entry name" value="PRK14278.1"/>
    <property type="match status" value="1"/>
</dbReference>
<evidence type="ECO:0000256" key="2">
    <source>
        <dbReference type="ARBA" id="ARBA00022705"/>
    </source>
</evidence>
<feature type="binding site" evidence="11">
    <location>
        <position position="140"/>
    </location>
    <ligand>
        <name>Zn(2+)</name>
        <dbReference type="ChEBI" id="CHEBI:29105"/>
        <label>1</label>
    </ligand>
</feature>
<dbReference type="PRINTS" id="PR00625">
    <property type="entry name" value="JDOMAIN"/>
</dbReference>
<evidence type="ECO:0000256" key="11">
    <source>
        <dbReference type="HAMAP-Rule" id="MF_01152"/>
    </source>
</evidence>
<keyword evidence="6 11" id="KW-0862">Zinc</keyword>
<dbReference type="EMBL" id="PVTI01000001">
    <property type="protein sequence ID" value="PRY63701.1"/>
    <property type="molecule type" value="Genomic_DNA"/>
</dbReference>
<dbReference type="InterPro" id="IPR008971">
    <property type="entry name" value="HSP40/DnaJ_pept-bd"/>
</dbReference>
<dbReference type="PROSITE" id="PS50076">
    <property type="entry name" value="DNAJ_2"/>
    <property type="match status" value="1"/>
</dbReference>
<comment type="caution">
    <text evidence="15">The sequence shown here is derived from an EMBL/GenBank/DDBJ whole genome shotgun (WGS) entry which is preliminary data.</text>
</comment>
<dbReference type="SUPFAM" id="SSF57938">
    <property type="entry name" value="DnaJ/Hsp40 cysteine-rich domain"/>
    <property type="match status" value="1"/>
</dbReference>
<dbReference type="Pfam" id="PF00684">
    <property type="entry name" value="DnaJ_CXXCXGXG"/>
    <property type="match status" value="1"/>
</dbReference>
<comment type="subcellular location">
    <subcellularLocation>
        <location evidence="11">Cytoplasm</location>
    </subcellularLocation>
</comment>